<dbReference type="OrthoDB" id="1918529at2759"/>
<dbReference type="GO" id="GO:0000793">
    <property type="term" value="C:condensed chromosome"/>
    <property type="evidence" value="ECO:0007669"/>
    <property type="project" value="TreeGrafter"/>
</dbReference>
<organism evidence="1 2">
    <name type="scientific">Gossypium stocksii</name>
    <dbReference type="NCBI Taxonomy" id="47602"/>
    <lineage>
        <taxon>Eukaryota</taxon>
        <taxon>Viridiplantae</taxon>
        <taxon>Streptophyta</taxon>
        <taxon>Embryophyta</taxon>
        <taxon>Tracheophyta</taxon>
        <taxon>Spermatophyta</taxon>
        <taxon>Magnoliopsida</taxon>
        <taxon>eudicotyledons</taxon>
        <taxon>Gunneridae</taxon>
        <taxon>Pentapetalae</taxon>
        <taxon>rosids</taxon>
        <taxon>malvids</taxon>
        <taxon>Malvales</taxon>
        <taxon>Malvaceae</taxon>
        <taxon>Malvoideae</taxon>
        <taxon>Gossypium</taxon>
    </lineage>
</organism>
<comment type="caution">
    <text evidence="1">The sequence shown here is derived from an EMBL/GenBank/DDBJ whole genome shotgun (WGS) entry which is preliminary data.</text>
</comment>
<dbReference type="InterPro" id="IPR034566">
    <property type="entry name" value="MTOPVIB_plant"/>
</dbReference>
<dbReference type="SUPFAM" id="SSF57863">
    <property type="entry name" value="ArfGap/RecO-like zinc finger"/>
    <property type="match status" value="1"/>
</dbReference>
<dbReference type="GO" id="GO:0007131">
    <property type="term" value="P:reciprocal meiotic recombination"/>
    <property type="evidence" value="ECO:0007669"/>
    <property type="project" value="TreeGrafter"/>
</dbReference>
<gene>
    <name evidence="1" type="ORF">J1N35_023068</name>
</gene>
<sequence length="225" mass="25461">MRNIRWEFSSLETPKSSPVSFSNFSLLENPKIPSLVLLFQLLLTLKKISGVYQSFIPRCRLSEDLCRLSVVLKSSPPIIRVSISDTGTGSCLEEFQDLKCNRGGIGTEKWGNWLMMMMGSFPSKCKTTSISGNKIYHYHLNLRGSVSARRLTRLPSIPKNDAKFSGTEVCLSFSETIDALLKDIKYYFQKVRSLTLDVKVWESSIVELFRSLGNACYNSVWEGSF</sequence>
<keyword evidence="2" id="KW-1185">Reference proteome</keyword>
<dbReference type="PANTHER" id="PTHR36722">
    <property type="entry name" value="TYPE 2 DNA TOPOISOMERASE 6 SUBUNIT B-LIKE"/>
    <property type="match status" value="1"/>
</dbReference>
<dbReference type="GO" id="GO:0030674">
    <property type="term" value="F:protein-macromolecule adaptor activity"/>
    <property type="evidence" value="ECO:0007669"/>
    <property type="project" value="TreeGrafter"/>
</dbReference>
<dbReference type="InterPro" id="IPR037278">
    <property type="entry name" value="ARFGAP/RecO"/>
</dbReference>
<dbReference type="GO" id="GO:0042138">
    <property type="term" value="P:meiotic DNA double-strand break formation"/>
    <property type="evidence" value="ECO:0007669"/>
    <property type="project" value="InterPro"/>
</dbReference>
<proteinExistence type="predicted"/>
<evidence type="ECO:0000313" key="1">
    <source>
        <dbReference type="EMBL" id="KAH1083307.1"/>
    </source>
</evidence>
<dbReference type="AlphaFoldDB" id="A0A9D3VJE7"/>
<dbReference type="PANTHER" id="PTHR36722:SF1">
    <property type="entry name" value="TYPE 2 DNA TOPOISOMERASE 6 SUBUNIT B-LIKE"/>
    <property type="match status" value="1"/>
</dbReference>
<reference evidence="1 2" key="1">
    <citation type="journal article" date="2021" name="Plant Biotechnol. J.">
        <title>Multi-omics assisted identification of the key and species-specific regulatory components of drought-tolerant mechanisms in Gossypium stocksii.</title>
        <authorList>
            <person name="Yu D."/>
            <person name="Ke L."/>
            <person name="Zhang D."/>
            <person name="Wu Y."/>
            <person name="Sun Y."/>
            <person name="Mei J."/>
            <person name="Sun J."/>
            <person name="Sun Y."/>
        </authorList>
    </citation>
    <scope>NUCLEOTIDE SEQUENCE [LARGE SCALE GENOMIC DNA]</scope>
    <source>
        <strain evidence="2">cv. E1</strain>
        <tissue evidence="1">Leaf</tissue>
    </source>
</reference>
<accession>A0A9D3VJE7</accession>
<name>A0A9D3VJE7_9ROSI</name>
<evidence type="ECO:0000313" key="2">
    <source>
        <dbReference type="Proteomes" id="UP000828251"/>
    </source>
</evidence>
<dbReference type="Proteomes" id="UP000828251">
    <property type="component" value="Unassembled WGS sequence"/>
</dbReference>
<dbReference type="InterPro" id="IPR038508">
    <property type="entry name" value="ArfGAP_dom_sf"/>
</dbReference>
<dbReference type="Gene3D" id="1.10.220.150">
    <property type="entry name" value="Arf GTPase activating protein"/>
    <property type="match status" value="1"/>
</dbReference>
<dbReference type="EMBL" id="JAIQCV010000007">
    <property type="protein sequence ID" value="KAH1083307.1"/>
    <property type="molecule type" value="Genomic_DNA"/>
</dbReference>
<protein>
    <submittedName>
        <fullName evidence="1">Uncharacterized protein</fullName>
    </submittedName>
</protein>